<reference evidence="1" key="1">
    <citation type="submission" date="2023-03" db="EMBL/GenBank/DDBJ databases">
        <title>Mating type loci evolution in Malassezia.</title>
        <authorList>
            <person name="Coelho M.A."/>
        </authorList>
    </citation>
    <scope>NUCLEOTIDE SEQUENCE</scope>
    <source>
        <strain evidence="1">CBS 7876</strain>
    </source>
</reference>
<accession>A0AAF0E0P2</accession>
<evidence type="ECO:0000313" key="1">
    <source>
        <dbReference type="EMBL" id="WFD03045.1"/>
    </source>
</evidence>
<organism evidence="1 2">
    <name type="scientific">Malassezia obtusa</name>
    <dbReference type="NCBI Taxonomy" id="76774"/>
    <lineage>
        <taxon>Eukaryota</taxon>
        <taxon>Fungi</taxon>
        <taxon>Dikarya</taxon>
        <taxon>Basidiomycota</taxon>
        <taxon>Ustilaginomycotina</taxon>
        <taxon>Malasseziomycetes</taxon>
        <taxon>Malasseziales</taxon>
        <taxon>Malasseziaceae</taxon>
        <taxon>Malassezia</taxon>
    </lineage>
</organism>
<protein>
    <submittedName>
        <fullName evidence="1">Uncharacterized protein</fullName>
    </submittedName>
</protein>
<keyword evidence="2" id="KW-1185">Reference proteome</keyword>
<gene>
    <name evidence="1" type="ORF">MOBT1_001734</name>
</gene>
<proteinExistence type="predicted"/>
<name>A0AAF0E0P2_9BASI</name>
<dbReference type="AlphaFoldDB" id="A0AAF0E0P2"/>
<dbReference type="EMBL" id="CP119935">
    <property type="protein sequence ID" value="WFD03045.1"/>
    <property type="molecule type" value="Genomic_DNA"/>
</dbReference>
<evidence type="ECO:0000313" key="2">
    <source>
        <dbReference type="Proteomes" id="UP001214603"/>
    </source>
</evidence>
<sequence length="181" mass="20651">MTCEKSSEPAKLAYQNMVSVETTKLGPKYEAMFVKETRDEKAYLRIGYGTSDEKYAFYACSGAPEGFEQSNKQIQRGQVRSTKNPDQCLTIQKVDNGVTKGKKNGLNPKNTLMTMEKCDEENPRRQWWEKIGHSLTFEGKEGDTARDHVELADEGKLYMSDFSQYVWEPKLGSNRPRLVMA</sequence>
<dbReference type="Proteomes" id="UP001214603">
    <property type="component" value="Chromosome 2"/>
</dbReference>